<proteinExistence type="predicted"/>
<protein>
    <submittedName>
        <fullName evidence="1">Uncharacterized protein</fullName>
    </submittedName>
</protein>
<evidence type="ECO:0000313" key="1">
    <source>
        <dbReference type="EMBL" id="KAJ1901816.1"/>
    </source>
</evidence>
<dbReference type="EMBL" id="JANBPG010000014">
    <property type="protein sequence ID" value="KAJ1901816.1"/>
    <property type="molecule type" value="Genomic_DNA"/>
</dbReference>
<organism evidence="1 2">
    <name type="scientific">Kickxella alabastrina</name>
    <dbReference type="NCBI Taxonomy" id="61397"/>
    <lineage>
        <taxon>Eukaryota</taxon>
        <taxon>Fungi</taxon>
        <taxon>Fungi incertae sedis</taxon>
        <taxon>Zoopagomycota</taxon>
        <taxon>Kickxellomycotina</taxon>
        <taxon>Kickxellomycetes</taxon>
        <taxon>Kickxellales</taxon>
        <taxon>Kickxellaceae</taxon>
        <taxon>Kickxella</taxon>
    </lineage>
</organism>
<accession>A0ACC1IW16</accession>
<keyword evidence="2" id="KW-1185">Reference proteome</keyword>
<evidence type="ECO:0000313" key="2">
    <source>
        <dbReference type="Proteomes" id="UP001150581"/>
    </source>
</evidence>
<gene>
    <name evidence="1" type="ORF">LPJ66_000487</name>
</gene>
<sequence length="206" mass="21440">MPAIIKLVSSFFLFATICSAACENPALFKKCLAQTRAEVNICGINMTCKCIRQGYVAQCYDKCGDDEHFMKLKAGEKGYQQIICSQKRPGEPEDMPIIGSEGPATEPKKNSAPQPPQANKNPQAPPPPPAAGPEGPDRRGDRGARDNDDGVMVKGGVRGSRNSGGAVLVKDADIDGASALQGMSMVGSIAAALAVAVLAVGSSHAL</sequence>
<dbReference type="Proteomes" id="UP001150581">
    <property type="component" value="Unassembled WGS sequence"/>
</dbReference>
<reference evidence="1" key="1">
    <citation type="submission" date="2022-07" db="EMBL/GenBank/DDBJ databases">
        <title>Phylogenomic reconstructions and comparative analyses of Kickxellomycotina fungi.</title>
        <authorList>
            <person name="Reynolds N.K."/>
            <person name="Stajich J.E."/>
            <person name="Barry K."/>
            <person name="Grigoriev I.V."/>
            <person name="Crous P."/>
            <person name="Smith M.E."/>
        </authorList>
    </citation>
    <scope>NUCLEOTIDE SEQUENCE</scope>
    <source>
        <strain evidence="1">Benny 63K</strain>
    </source>
</reference>
<comment type="caution">
    <text evidence="1">The sequence shown here is derived from an EMBL/GenBank/DDBJ whole genome shotgun (WGS) entry which is preliminary data.</text>
</comment>
<name>A0ACC1IW16_9FUNG</name>